<dbReference type="PROSITE" id="PS51417">
    <property type="entry name" value="ARF"/>
    <property type="match status" value="1"/>
</dbReference>
<name>A0A8H8CNV1_PSICU</name>
<dbReference type="AlphaFoldDB" id="A0A8H8CNV1"/>
<dbReference type="Gene3D" id="3.40.50.300">
    <property type="entry name" value="P-loop containing nucleotide triphosphate hydrolases"/>
    <property type="match status" value="1"/>
</dbReference>
<feature type="binding site" evidence="4">
    <location>
        <position position="41"/>
    </location>
    <ligand>
        <name>Mg(2+)</name>
        <dbReference type="ChEBI" id="CHEBI:18420"/>
    </ligand>
</feature>
<dbReference type="SUPFAM" id="SSF52540">
    <property type="entry name" value="P-loop containing nucleoside triphosphate hydrolases"/>
    <property type="match status" value="1"/>
</dbReference>
<dbReference type="SMART" id="SM00178">
    <property type="entry name" value="SAR"/>
    <property type="match status" value="1"/>
</dbReference>
<evidence type="ECO:0000256" key="2">
    <source>
        <dbReference type="ARBA" id="ARBA00023134"/>
    </source>
</evidence>
<dbReference type="SMART" id="SM00177">
    <property type="entry name" value="ARF"/>
    <property type="match status" value="1"/>
</dbReference>
<keyword evidence="2 3" id="KW-0342">GTP-binding</keyword>
<organism evidence="5">
    <name type="scientific">Psilocybe cubensis</name>
    <name type="common">Psychedelic mushroom</name>
    <name type="synonym">Stropharia cubensis</name>
    <dbReference type="NCBI Taxonomy" id="181762"/>
    <lineage>
        <taxon>Eukaryota</taxon>
        <taxon>Fungi</taxon>
        <taxon>Dikarya</taxon>
        <taxon>Basidiomycota</taxon>
        <taxon>Agaricomycotina</taxon>
        <taxon>Agaricomycetes</taxon>
        <taxon>Agaricomycetidae</taxon>
        <taxon>Agaricales</taxon>
        <taxon>Agaricineae</taxon>
        <taxon>Strophariaceae</taxon>
        <taxon>Psilocybe</taxon>
    </lineage>
</organism>
<feature type="binding site" evidence="3">
    <location>
        <position position="71"/>
    </location>
    <ligand>
        <name>GTP</name>
        <dbReference type="ChEBI" id="CHEBI:37565"/>
    </ligand>
</feature>
<reference evidence="5" key="1">
    <citation type="submission" date="2021-02" db="EMBL/GenBank/DDBJ databases">
        <title>Psilocybe cubensis genome.</title>
        <authorList>
            <person name="Mckernan K.J."/>
            <person name="Crawford S."/>
            <person name="Trippe A."/>
            <person name="Kane L.T."/>
            <person name="Mclaughlin S."/>
        </authorList>
    </citation>
    <scope>NUCLEOTIDE SEQUENCE [LARGE SCALE GENOMIC DNA]</scope>
    <source>
        <strain evidence="5">MGC-MH-2018</strain>
    </source>
</reference>
<dbReference type="GO" id="GO:0003924">
    <property type="term" value="F:GTPase activity"/>
    <property type="evidence" value="ECO:0007669"/>
    <property type="project" value="InterPro"/>
</dbReference>
<proteinExistence type="predicted"/>
<accession>A0A8H8CNV1</accession>
<evidence type="ECO:0000256" key="3">
    <source>
        <dbReference type="PIRSR" id="PIRSR606689-1"/>
    </source>
</evidence>
<keyword evidence="4" id="KW-0479">Metal-binding</keyword>
<evidence type="ECO:0000256" key="4">
    <source>
        <dbReference type="PIRSR" id="PIRSR606689-2"/>
    </source>
</evidence>
<evidence type="ECO:0000313" key="5">
    <source>
        <dbReference type="EMBL" id="KAG5172188.1"/>
    </source>
</evidence>
<protein>
    <submittedName>
        <fullName evidence="5">Uncharacterized protein</fullName>
    </submittedName>
</protein>
<keyword evidence="1 3" id="KW-0547">Nucleotide-binding</keyword>
<sequence length="391" mass="43255">MSCLFTGSNPTTVTILGLGYSGKTTLLYLLKTGQIVQTIPTIGFNVETLNAVTTKGKSFCITAWDVGTGCGIRYLSGVLHHYVNCGKALIWMVDASDPNCLPESVEALKEILLSSSRAREDTADKKELPILILVNKSDLPKAMSLDYVRIAFSKITSGKIAAVFKTSLTEVQTGLPEAFEWLQLAIEIAESGKQMKNLPEPLTAAPNPRSPSTLANKLESWLTRNETDCSPDTFLNLFNSFSLPQWDHYTHIRIAYVILTKYGRKEAKDLIFTGLEKYISVSPQTKGRSFHVTMTYFWIQIVHFGIRNMPVLTTSEGPASSQTSVSSQPGSEDFARFLLINPYVADGNLWLDYYAKDTMMSPKAKAEMVLPDMKPLPNLVVRDAIQTFGAK</sequence>
<dbReference type="GO" id="GO:0046872">
    <property type="term" value="F:metal ion binding"/>
    <property type="evidence" value="ECO:0007669"/>
    <property type="project" value="UniProtKB-KW"/>
</dbReference>
<dbReference type="EMBL" id="JAFIQS010000002">
    <property type="protein sequence ID" value="KAG5172188.1"/>
    <property type="molecule type" value="Genomic_DNA"/>
</dbReference>
<dbReference type="GO" id="GO:0005525">
    <property type="term" value="F:GTP binding"/>
    <property type="evidence" value="ECO:0007669"/>
    <property type="project" value="UniProtKB-KW"/>
</dbReference>
<feature type="binding site" evidence="3">
    <location>
        <begin position="17"/>
        <end position="24"/>
    </location>
    <ligand>
        <name>GTP</name>
        <dbReference type="ChEBI" id="CHEBI:37565"/>
    </ligand>
</feature>
<dbReference type="Pfam" id="PF00025">
    <property type="entry name" value="Arf"/>
    <property type="match status" value="1"/>
</dbReference>
<comment type="caution">
    <text evidence="5">The sequence shown here is derived from an EMBL/GenBank/DDBJ whole genome shotgun (WGS) entry which is preliminary data.</text>
</comment>
<dbReference type="InterPro" id="IPR024156">
    <property type="entry name" value="Small_GTPase_ARF"/>
</dbReference>
<dbReference type="OrthoDB" id="427186at2759"/>
<keyword evidence="4" id="KW-0460">Magnesium</keyword>
<evidence type="ECO:0000256" key="1">
    <source>
        <dbReference type="ARBA" id="ARBA00022741"/>
    </source>
</evidence>
<dbReference type="PANTHER" id="PTHR11711">
    <property type="entry name" value="ADP RIBOSYLATION FACTOR-RELATED"/>
    <property type="match status" value="1"/>
</dbReference>
<feature type="binding site" evidence="4">
    <location>
        <position position="24"/>
    </location>
    <ligand>
        <name>Mg(2+)</name>
        <dbReference type="ChEBI" id="CHEBI:18420"/>
    </ligand>
</feature>
<feature type="binding site" evidence="3">
    <location>
        <begin position="135"/>
        <end position="138"/>
    </location>
    <ligand>
        <name>GTP</name>
        <dbReference type="ChEBI" id="CHEBI:37565"/>
    </ligand>
</feature>
<dbReference type="InterPro" id="IPR006689">
    <property type="entry name" value="Small_GTPase_ARF/SAR"/>
</dbReference>
<dbReference type="InterPro" id="IPR027417">
    <property type="entry name" value="P-loop_NTPase"/>
</dbReference>
<gene>
    <name evidence="5" type="ORF">JR316_001685</name>
</gene>